<feature type="binding site" evidence="10">
    <location>
        <position position="69"/>
    </location>
    <ligand>
        <name>Na(+)</name>
        <dbReference type="ChEBI" id="CHEBI:29101"/>
        <note>structural</note>
    </ligand>
</feature>
<keyword evidence="3 10" id="KW-0812">Transmembrane</keyword>
<keyword evidence="6 10" id="KW-0407">Ion channel</keyword>
<reference evidence="11 12" key="1">
    <citation type="submission" date="2019-07" db="EMBL/GenBank/DDBJ databases">
        <title>Whole genome shotgun sequence of Aeromicrobium flavum NBRC 107625.</title>
        <authorList>
            <person name="Hosoyama A."/>
            <person name="Uohara A."/>
            <person name="Ohji S."/>
            <person name="Ichikawa N."/>
        </authorList>
    </citation>
    <scope>NUCLEOTIDE SEQUENCE [LARGE SCALE GENOMIC DNA]</scope>
    <source>
        <strain evidence="11 12">NBRC 107625</strain>
    </source>
</reference>
<dbReference type="GO" id="GO:0046872">
    <property type="term" value="F:metal ion binding"/>
    <property type="evidence" value="ECO:0007669"/>
    <property type="project" value="UniProtKB-KW"/>
</dbReference>
<keyword evidence="10" id="KW-0915">Sodium</keyword>
<evidence type="ECO:0000256" key="3">
    <source>
        <dbReference type="ARBA" id="ARBA00022692"/>
    </source>
</evidence>
<dbReference type="EMBL" id="BJZQ01000010">
    <property type="protein sequence ID" value="GEO89780.1"/>
    <property type="molecule type" value="Genomic_DNA"/>
</dbReference>
<dbReference type="AlphaFoldDB" id="A0A512HWH9"/>
<keyword evidence="10" id="KW-0406">Ion transport</keyword>
<comment type="catalytic activity">
    <reaction evidence="8">
        <text>fluoride(in) = fluoride(out)</text>
        <dbReference type="Rhea" id="RHEA:76159"/>
        <dbReference type="ChEBI" id="CHEBI:17051"/>
    </reaction>
    <physiologicalReaction direction="left-to-right" evidence="8">
        <dbReference type="Rhea" id="RHEA:76160"/>
    </physiologicalReaction>
</comment>
<name>A0A512HWH9_9ACTN</name>
<evidence type="ECO:0000256" key="1">
    <source>
        <dbReference type="ARBA" id="ARBA00004651"/>
    </source>
</evidence>
<protein>
    <recommendedName>
        <fullName evidence="10">Fluoride-specific ion channel FluC</fullName>
    </recommendedName>
</protein>
<dbReference type="PANTHER" id="PTHR28259">
    <property type="entry name" value="FLUORIDE EXPORT PROTEIN 1-RELATED"/>
    <property type="match status" value="1"/>
</dbReference>
<gene>
    <name evidence="10" type="primary">fluC</name>
    <name evidence="10" type="synonym">crcB</name>
    <name evidence="11" type="ORF">AFL01nite_21070</name>
</gene>
<sequence>MIALVALAGGVGAVLRLVVDGLVSRSVRTSVPLGTLVVNVTGSFLLGLVVARTTGGGDVARVVGIGLLGGYTTFSSASVEAVELARLAGPRALRTAVAHAATMLLLGLAAAALGLWLG</sequence>
<keyword evidence="10" id="KW-0813">Transport</keyword>
<evidence type="ECO:0000256" key="8">
    <source>
        <dbReference type="ARBA" id="ARBA00035585"/>
    </source>
</evidence>
<comment type="similarity">
    <text evidence="7 10">Belongs to the fluoride channel Fluc/FEX (TC 1.A.43) family.</text>
</comment>
<comment type="subcellular location">
    <subcellularLocation>
        <location evidence="1 10">Cell membrane</location>
        <topology evidence="1 10">Multi-pass membrane protein</topology>
    </subcellularLocation>
</comment>
<dbReference type="GO" id="GO:0140114">
    <property type="term" value="P:cellular detoxification of fluoride"/>
    <property type="evidence" value="ECO:0007669"/>
    <property type="project" value="UniProtKB-UniRule"/>
</dbReference>
<evidence type="ECO:0000313" key="12">
    <source>
        <dbReference type="Proteomes" id="UP000321769"/>
    </source>
</evidence>
<evidence type="ECO:0000256" key="4">
    <source>
        <dbReference type="ARBA" id="ARBA00022989"/>
    </source>
</evidence>
<dbReference type="HAMAP" id="MF_00454">
    <property type="entry name" value="FluC"/>
    <property type="match status" value="1"/>
</dbReference>
<feature type="transmembrane region" description="Helical" evidence="10">
    <location>
        <begin position="96"/>
        <end position="117"/>
    </location>
</feature>
<comment type="activity regulation">
    <text evidence="10">Na(+) is not transported, but it plays an essential structural role and its presence is essential for fluoride channel function.</text>
</comment>
<evidence type="ECO:0000256" key="2">
    <source>
        <dbReference type="ARBA" id="ARBA00022475"/>
    </source>
</evidence>
<proteinExistence type="inferred from homology"/>
<accession>A0A512HWH9</accession>
<dbReference type="RefSeq" id="WP_146827651.1">
    <property type="nucleotide sequence ID" value="NZ_BAAAYQ010000001.1"/>
</dbReference>
<dbReference type="GO" id="GO:0062054">
    <property type="term" value="F:fluoride channel activity"/>
    <property type="evidence" value="ECO:0007669"/>
    <property type="project" value="UniProtKB-UniRule"/>
</dbReference>
<evidence type="ECO:0000256" key="9">
    <source>
        <dbReference type="ARBA" id="ARBA00049940"/>
    </source>
</evidence>
<dbReference type="Proteomes" id="UP000321769">
    <property type="component" value="Unassembled WGS sequence"/>
</dbReference>
<keyword evidence="2 10" id="KW-1003">Cell membrane</keyword>
<dbReference type="GO" id="GO:0005886">
    <property type="term" value="C:plasma membrane"/>
    <property type="evidence" value="ECO:0007669"/>
    <property type="project" value="UniProtKB-SubCell"/>
</dbReference>
<feature type="transmembrane region" description="Helical" evidence="10">
    <location>
        <begin position="32"/>
        <end position="51"/>
    </location>
</feature>
<comment type="caution">
    <text evidence="11">The sequence shown here is derived from an EMBL/GenBank/DDBJ whole genome shotgun (WGS) entry which is preliminary data.</text>
</comment>
<organism evidence="11 12">
    <name type="scientific">Aeromicrobium flavum</name>
    <dbReference type="NCBI Taxonomy" id="416568"/>
    <lineage>
        <taxon>Bacteria</taxon>
        <taxon>Bacillati</taxon>
        <taxon>Actinomycetota</taxon>
        <taxon>Actinomycetes</taxon>
        <taxon>Propionibacteriales</taxon>
        <taxon>Nocardioidaceae</taxon>
        <taxon>Aeromicrobium</taxon>
    </lineage>
</organism>
<evidence type="ECO:0000256" key="7">
    <source>
        <dbReference type="ARBA" id="ARBA00035120"/>
    </source>
</evidence>
<comment type="function">
    <text evidence="9 10">Fluoride-specific ion channel. Important for reducing fluoride concentration in the cell, thus reducing its toxicity.</text>
</comment>
<dbReference type="OrthoDB" id="5148600at2"/>
<evidence type="ECO:0000256" key="5">
    <source>
        <dbReference type="ARBA" id="ARBA00023136"/>
    </source>
</evidence>
<dbReference type="InterPro" id="IPR003691">
    <property type="entry name" value="FluC"/>
</dbReference>
<evidence type="ECO:0000313" key="11">
    <source>
        <dbReference type="EMBL" id="GEO89780.1"/>
    </source>
</evidence>
<keyword evidence="5 10" id="KW-0472">Membrane</keyword>
<evidence type="ECO:0000256" key="10">
    <source>
        <dbReference type="HAMAP-Rule" id="MF_00454"/>
    </source>
</evidence>
<dbReference type="PANTHER" id="PTHR28259:SF1">
    <property type="entry name" value="FLUORIDE EXPORT PROTEIN 1-RELATED"/>
    <property type="match status" value="1"/>
</dbReference>
<feature type="binding site" evidence="10">
    <location>
        <position position="72"/>
    </location>
    <ligand>
        <name>Na(+)</name>
        <dbReference type="ChEBI" id="CHEBI:29101"/>
        <note>structural</note>
    </ligand>
</feature>
<comment type="caution">
    <text evidence="10">Lacks conserved residue(s) required for the propagation of feature annotation.</text>
</comment>
<evidence type="ECO:0000256" key="6">
    <source>
        <dbReference type="ARBA" id="ARBA00023303"/>
    </source>
</evidence>
<keyword evidence="12" id="KW-1185">Reference proteome</keyword>
<keyword evidence="4 10" id="KW-1133">Transmembrane helix</keyword>
<keyword evidence="10" id="KW-0479">Metal-binding</keyword>
<dbReference type="Pfam" id="PF02537">
    <property type="entry name" value="CRCB"/>
    <property type="match status" value="1"/>
</dbReference>